<dbReference type="EMBL" id="JBHUME010000009">
    <property type="protein sequence ID" value="MFD2613786.1"/>
    <property type="molecule type" value="Genomic_DNA"/>
</dbReference>
<proteinExistence type="predicted"/>
<evidence type="ECO:0000259" key="2">
    <source>
        <dbReference type="Pfam" id="PF08666"/>
    </source>
</evidence>
<dbReference type="CDD" id="cd11614">
    <property type="entry name" value="SAF_CpaB_FlgA_like"/>
    <property type="match status" value="1"/>
</dbReference>
<evidence type="ECO:0000256" key="1">
    <source>
        <dbReference type="SAM" id="MobiDB-lite"/>
    </source>
</evidence>
<dbReference type="InterPro" id="IPR013974">
    <property type="entry name" value="SAF"/>
</dbReference>
<protein>
    <submittedName>
        <fullName evidence="3">SAF domain-containing protein</fullName>
    </submittedName>
</protein>
<comment type="caution">
    <text evidence="3">The sequence shown here is derived from an EMBL/GenBank/DDBJ whole genome shotgun (WGS) entry which is preliminary data.</text>
</comment>
<keyword evidence="4" id="KW-1185">Reference proteome</keyword>
<dbReference type="Proteomes" id="UP001597541">
    <property type="component" value="Unassembled WGS sequence"/>
</dbReference>
<feature type="compositionally biased region" description="Polar residues" evidence="1">
    <location>
        <begin position="167"/>
        <end position="181"/>
    </location>
</feature>
<accession>A0ABW5PGC9</accession>
<evidence type="ECO:0000313" key="3">
    <source>
        <dbReference type="EMBL" id="MFD2613786.1"/>
    </source>
</evidence>
<dbReference type="RefSeq" id="WP_377603948.1">
    <property type="nucleotide sequence ID" value="NZ_JBHUME010000009.1"/>
</dbReference>
<gene>
    <name evidence="3" type="ORF">ACFSUF_15325</name>
</gene>
<evidence type="ECO:0000313" key="4">
    <source>
        <dbReference type="Proteomes" id="UP001597541"/>
    </source>
</evidence>
<dbReference type="Pfam" id="PF08666">
    <property type="entry name" value="SAF"/>
    <property type="match status" value="1"/>
</dbReference>
<feature type="region of interest" description="Disordered" evidence="1">
    <location>
        <begin position="138"/>
        <end position="193"/>
    </location>
</feature>
<name>A0ABW5PGC9_9BACL</name>
<feature type="domain" description="SAF" evidence="2">
    <location>
        <begin position="44"/>
        <end position="86"/>
    </location>
</feature>
<sequence>MHKWITAAAGLLIMAGSVAAFIYYMKGYEQDLTTMVTYKPKAMIYAGDLVTESMIRKVPIPVMQHAAAALTDKDEIIGKRAAVPIGESEEFAPWKLTADDVFPQQGESYYGFEITGVQAVNNMIRRGDRVDVWVELNPADPASEGGEEKAPVGAESSVPRLVPVRPTVQNSNEPGISTHPSSGKPLRPSQPPREAVQLLLQQLKVASVKDAEGNEIRDEKPATLGQLKGLTKEERDRFRFEGFRSTAEGAPAFMTFIMSPEQYDTFIAGKNRGTLRLGLNNPFFIVDGSK</sequence>
<organism evidence="3 4">
    <name type="scientific">Paenibacillus gansuensis</name>
    <dbReference type="NCBI Taxonomy" id="306542"/>
    <lineage>
        <taxon>Bacteria</taxon>
        <taxon>Bacillati</taxon>
        <taxon>Bacillota</taxon>
        <taxon>Bacilli</taxon>
        <taxon>Bacillales</taxon>
        <taxon>Paenibacillaceae</taxon>
        <taxon>Paenibacillus</taxon>
    </lineage>
</organism>
<reference evidence="4" key="1">
    <citation type="journal article" date="2019" name="Int. J. Syst. Evol. Microbiol.">
        <title>The Global Catalogue of Microorganisms (GCM) 10K type strain sequencing project: providing services to taxonomists for standard genome sequencing and annotation.</title>
        <authorList>
            <consortium name="The Broad Institute Genomics Platform"/>
            <consortium name="The Broad Institute Genome Sequencing Center for Infectious Disease"/>
            <person name="Wu L."/>
            <person name="Ma J."/>
        </authorList>
    </citation>
    <scope>NUCLEOTIDE SEQUENCE [LARGE SCALE GENOMIC DNA]</scope>
    <source>
        <strain evidence="4">KCTC 3950</strain>
    </source>
</reference>